<organism evidence="1">
    <name type="scientific">Candidatus Methanophagaceae archaeon ANME-1 ERB6</name>
    <dbReference type="NCBI Taxonomy" id="2759912"/>
    <lineage>
        <taxon>Archaea</taxon>
        <taxon>Methanobacteriati</taxon>
        <taxon>Methanobacteriota</taxon>
        <taxon>Stenosarchaea group</taxon>
        <taxon>Methanomicrobia</taxon>
        <taxon>Candidatus Methanophagales</taxon>
        <taxon>Candidatus Methanophagaceae</taxon>
    </lineage>
</organism>
<proteinExistence type="predicted"/>
<dbReference type="EMBL" id="MT631508">
    <property type="protein sequence ID" value="QNO52344.1"/>
    <property type="molecule type" value="Genomic_DNA"/>
</dbReference>
<name>A0A7G9YWG0_9EURY</name>
<gene>
    <name evidence="1" type="ORF">CJELADDK_00023</name>
</gene>
<reference evidence="1" key="1">
    <citation type="submission" date="2020-06" db="EMBL/GenBank/DDBJ databases">
        <title>Unique genomic features of the anaerobic methanotrophic archaea.</title>
        <authorList>
            <person name="Chadwick G.L."/>
            <person name="Skennerton C.T."/>
            <person name="Laso-Perez R."/>
            <person name="Leu A.O."/>
            <person name="Speth D.R."/>
            <person name="Yu H."/>
            <person name="Morgan-Lang C."/>
            <person name="Hatzenpichler R."/>
            <person name="Goudeau D."/>
            <person name="Malmstrom R."/>
            <person name="Brazelton W.J."/>
            <person name="Woyke T."/>
            <person name="Hallam S.J."/>
            <person name="Tyson G.W."/>
            <person name="Wegener G."/>
            <person name="Boetius A."/>
            <person name="Orphan V."/>
        </authorList>
    </citation>
    <scope>NUCLEOTIDE SEQUENCE</scope>
</reference>
<evidence type="ECO:0008006" key="2">
    <source>
        <dbReference type="Google" id="ProtNLM"/>
    </source>
</evidence>
<evidence type="ECO:0000313" key="1">
    <source>
        <dbReference type="EMBL" id="QNO52344.1"/>
    </source>
</evidence>
<sequence length="79" mass="9347">MGTITVNIKDEVEKEFRAVARIVHGGEKGYLEEAVTNAMRRWVEEKRQEKIAERELKLLEKGFNFGKKLYKARDELHER</sequence>
<dbReference type="AlphaFoldDB" id="A0A7G9YWG0"/>
<protein>
    <recommendedName>
        <fullName evidence="2">XACb0070 ribbon-helix-helix domain-containing protein</fullName>
    </recommendedName>
</protein>
<accession>A0A7G9YWG0</accession>